<dbReference type="InterPro" id="IPR008030">
    <property type="entry name" value="NmrA-like"/>
</dbReference>
<reference evidence="2 3" key="1">
    <citation type="submission" date="2024-09" db="EMBL/GenBank/DDBJ databases">
        <authorList>
            <person name="Sun Q."/>
            <person name="Mori K."/>
        </authorList>
    </citation>
    <scope>NUCLEOTIDE SEQUENCE [LARGE SCALE GENOMIC DNA]</scope>
    <source>
        <strain evidence="2 3">JCM 6917</strain>
    </source>
</reference>
<dbReference type="Proteomes" id="UP001589709">
    <property type="component" value="Unassembled WGS sequence"/>
</dbReference>
<dbReference type="PANTHER" id="PTHR43162:SF1">
    <property type="entry name" value="PRESTALK A DIFFERENTIATION PROTEIN A"/>
    <property type="match status" value="1"/>
</dbReference>
<protein>
    <submittedName>
        <fullName evidence="2">SDR family oxidoreductase</fullName>
    </submittedName>
</protein>
<dbReference type="Gene3D" id="3.40.50.720">
    <property type="entry name" value="NAD(P)-binding Rossmann-like Domain"/>
    <property type="match status" value="1"/>
</dbReference>
<feature type="domain" description="NmrA-like" evidence="1">
    <location>
        <begin position="2"/>
        <end position="254"/>
    </location>
</feature>
<dbReference type="SUPFAM" id="SSF51735">
    <property type="entry name" value="NAD(P)-binding Rossmann-fold domains"/>
    <property type="match status" value="1"/>
</dbReference>
<dbReference type="Pfam" id="PF05368">
    <property type="entry name" value="NmrA"/>
    <property type="match status" value="1"/>
</dbReference>
<name>A0ABV5N389_9ACTN</name>
<accession>A0ABV5N389</accession>
<dbReference type="InterPro" id="IPR036291">
    <property type="entry name" value="NAD(P)-bd_dom_sf"/>
</dbReference>
<sequence>MILVTAASGRTGRSLIRALTREGKEVRAADIAPSVHETRDLGASETVVADLLEPAELRKAMEGVESVVHIGPLFHHREADIGRAVVAEARRHDVQHFVQFSVVHPQIEQLLNHQAKLAVERAVIESPIPFTILQPMHYLQNIDVAGTVASGVYAKPHSADSRLAHVDLEDVTEVAARVVGDPHHHYATYELSGSDYVTGHEIAEVLAELSGRPVVAEVQALSDLVSPERQRLAEAEFPYDIMYRLFGHYSRYGITGNPNVLTWLLGRRPTTLREYVQRELDAAKA</sequence>
<dbReference type="EMBL" id="JBHMCY010000033">
    <property type="protein sequence ID" value="MFB9464657.1"/>
    <property type="molecule type" value="Genomic_DNA"/>
</dbReference>
<proteinExistence type="predicted"/>
<organism evidence="2 3">
    <name type="scientific">Streptomyces cinereospinus</name>
    <dbReference type="NCBI Taxonomy" id="285561"/>
    <lineage>
        <taxon>Bacteria</taxon>
        <taxon>Bacillati</taxon>
        <taxon>Actinomycetota</taxon>
        <taxon>Actinomycetes</taxon>
        <taxon>Kitasatosporales</taxon>
        <taxon>Streptomycetaceae</taxon>
        <taxon>Streptomyces</taxon>
    </lineage>
</organism>
<evidence type="ECO:0000259" key="1">
    <source>
        <dbReference type="Pfam" id="PF05368"/>
    </source>
</evidence>
<dbReference type="PANTHER" id="PTHR43162">
    <property type="match status" value="1"/>
</dbReference>
<comment type="caution">
    <text evidence="2">The sequence shown here is derived from an EMBL/GenBank/DDBJ whole genome shotgun (WGS) entry which is preliminary data.</text>
</comment>
<dbReference type="InterPro" id="IPR051604">
    <property type="entry name" value="Ergot_Alk_Oxidoreductase"/>
</dbReference>
<evidence type="ECO:0000313" key="2">
    <source>
        <dbReference type="EMBL" id="MFB9464657.1"/>
    </source>
</evidence>
<dbReference type="Gene3D" id="3.90.25.10">
    <property type="entry name" value="UDP-galactose 4-epimerase, domain 1"/>
    <property type="match status" value="1"/>
</dbReference>
<evidence type="ECO:0000313" key="3">
    <source>
        <dbReference type="Proteomes" id="UP001589709"/>
    </source>
</evidence>
<gene>
    <name evidence="2" type="ORF">ACFF45_18585</name>
</gene>
<dbReference type="RefSeq" id="WP_381347326.1">
    <property type="nucleotide sequence ID" value="NZ_JBHMCY010000033.1"/>
</dbReference>
<keyword evidence="3" id="KW-1185">Reference proteome</keyword>